<name>A0AAD6LGQ0_9ROSI</name>
<protein>
    <submittedName>
        <fullName evidence="1">Uncharacterized protein</fullName>
    </submittedName>
</protein>
<reference evidence="1" key="1">
    <citation type="journal article" date="2023" name="Mol. Ecol. Resour.">
        <title>Chromosome-level genome assembly of a triploid poplar Populus alba 'Berolinensis'.</title>
        <authorList>
            <person name="Chen S."/>
            <person name="Yu Y."/>
            <person name="Wang X."/>
            <person name="Wang S."/>
            <person name="Zhang T."/>
            <person name="Zhou Y."/>
            <person name="He R."/>
            <person name="Meng N."/>
            <person name="Wang Y."/>
            <person name="Liu W."/>
            <person name="Liu Z."/>
            <person name="Liu J."/>
            <person name="Guo Q."/>
            <person name="Huang H."/>
            <person name="Sederoff R.R."/>
            <person name="Wang G."/>
            <person name="Qu G."/>
            <person name="Chen S."/>
        </authorList>
    </citation>
    <scope>NUCLEOTIDE SEQUENCE</scope>
    <source>
        <strain evidence="1">SC-2020</strain>
    </source>
</reference>
<evidence type="ECO:0000313" key="1">
    <source>
        <dbReference type="EMBL" id="KAJ6960319.1"/>
    </source>
</evidence>
<gene>
    <name evidence="1" type="ORF">NC653_038372</name>
</gene>
<evidence type="ECO:0000313" key="2">
    <source>
        <dbReference type="Proteomes" id="UP001164929"/>
    </source>
</evidence>
<sequence length="53" mass="6306">MSLSEFDFLCCYDPHTNEENMRGLFPEQNKYACYTTAFRAESKLRDQMKIFNA</sequence>
<dbReference type="AlphaFoldDB" id="A0AAD6LGQ0"/>
<accession>A0AAD6LGQ0</accession>
<organism evidence="1 2">
    <name type="scientific">Populus alba x Populus x berolinensis</name>
    <dbReference type="NCBI Taxonomy" id="444605"/>
    <lineage>
        <taxon>Eukaryota</taxon>
        <taxon>Viridiplantae</taxon>
        <taxon>Streptophyta</taxon>
        <taxon>Embryophyta</taxon>
        <taxon>Tracheophyta</taxon>
        <taxon>Spermatophyta</taxon>
        <taxon>Magnoliopsida</taxon>
        <taxon>eudicotyledons</taxon>
        <taxon>Gunneridae</taxon>
        <taxon>Pentapetalae</taxon>
        <taxon>rosids</taxon>
        <taxon>fabids</taxon>
        <taxon>Malpighiales</taxon>
        <taxon>Salicaceae</taxon>
        <taxon>Saliceae</taxon>
        <taxon>Populus</taxon>
    </lineage>
</organism>
<comment type="caution">
    <text evidence="1">The sequence shown here is derived from an EMBL/GenBank/DDBJ whole genome shotgun (WGS) entry which is preliminary data.</text>
</comment>
<keyword evidence="2" id="KW-1185">Reference proteome</keyword>
<proteinExistence type="predicted"/>
<dbReference type="Proteomes" id="UP001164929">
    <property type="component" value="Chromosome 17"/>
</dbReference>
<dbReference type="EMBL" id="JAQIZT010000017">
    <property type="protein sequence ID" value="KAJ6960319.1"/>
    <property type="molecule type" value="Genomic_DNA"/>
</dbReference>